<evidence type="ECO:0000313" key="2">
    <source>
        <dbReference type="Proteomes" id="UP000540412"/>
    </source>
</evidence>
<keyword evidence="2" id="KW-1185">Reference proteome</keyword>
<dbReference type="AlphaFoldDB" id="A0A7W9PB52"/>
<evidence type="ECO:0000313" key="1">
    <source>
        <dbReference type="EMBL" id="MBB5912458.1"/>
    </source>
</evidence>
<protein>
    <submittedName>
        <fullName evidence="1">Tetratricopeptide (TPR) repeat protein</fullName>
    </submittedName>
</protein>
<accession>A0A7W9PB52</accession>
<sequence>MVLGRPWTGFEAVALQEATRKSVREFAAHLGVEMTTVANWRAGLSAVTPRPLTQELLDTLLLQVGAEVRERFEQILAAGEQAIGSRRSPSRRGAVVAAVPGPAADIALMSRLDEARPVIDRTLAAGTIGPAMVELMEERAAGRVLAYTSTPPTAVLSTVLPDLLEVQSISTLRQPAAVQARLSEVTAVLALLIADALMKLGQIERANYWYGTARLAADDTANRRLRARVRAQHAMLPYYYGTPEQAVLLARAAQAQLPETADDSTALAAAAEARALARLGDADGADLALTRARQRIDELGAAVSDEAFRFNEKRLLLYQSGTLTNLGRTAAARRAQERGLQLYRGSPDVVVDPALIELDAAICHALDGAVDEACELASRVLAALPPEHRTTIVMTRAAAVMDAIPEHSRTRRAVDELRRRVAAGTGEPR</sequence>
<organism evidence="1 2">
    <name type="scientific">Nocardia transvalensis</name>
    <dbReference type="NCBI Taxonomy" id="37333"/>
    <lineage>
        <taxon>Bacteria</taxon>
        <taxon>Bacillati</taxon>
        <taxon>Actinomycetota</taxon>
        <taxon>Actinomycetes</taxon>
        <taxon>Mycobacteriales</taxon>
        <taxon>Nocardiaceae</taxon>
        <taxon>Nocardia</taxon>
    </lineage>
</organism>
<reference evidence="1 2" key="1">
    <citation type="submission" date="2020-08" db="EMBL/GenBank/DDBJ databases">
        <title>Sequencing the genomes of 1000 actinobacteria strains.</title>
        <authorList>
            <person name="Klenk H.-P."/>
        </authorList>
    </citation>
    <scope>NUCLEOTIDE SEQUENCE [LARGE SCALE GENOMIC DNA]</scope>
    <source>
        <strain evidence="1 2">DSM 43582</strain>
    </source>
</reference>
<gene>
    <name evidence="1" type="ORF">BJY24_001325</name>
</gene>
<comment type="caution">
    <text evidence="1">The sequence shown here is derived from an EMBL/GenBank/DDBJ whole genome shotgun (WGS) entry which is preliminary data.</text>
</comment>
<dbReference type="RefSeq" id="WP_157185617.1">
    <property type="nucleotide sequence ID" value="NZ_JACHIT010000001.1"/>
</dbReference>
<dbReference type="EMBL" id="JACHIT010000001">
    <property type="protein sequence ID" value="MBB5912458.1"/>
    <property type="molecule type" value="Genomic_DNA"/>
</dbReference>
<dbReference type="Proteomes" id="UP000540412">
    <property type="component" value="Unassembled WGS sequence"/>
</dbReference>
<name>A0A7W9PB52_9NOCA</name>
<proteinExistence type="predicted"/>